<evidence type="ECO:0008006" key="12">
    <source>
        <dbReference type="Google" id="ProtNLM"/>
    </source>
</evidence>
<dbReference type="Pfam" id="PF00067">
    <property type="entry name" value="p450"/>
    <property type="match status" value="1"/>
</dbReference>
<dbReference type="PRINTS" id="PR00463">
    <property type="entry name" value="EP450I"/>
</dbReference>
<proteinExistence type="inferred from homology"/>
<dbReference type="PROSITE" id="PS00086">
    <property type="entry name" value="CYTOCHROME_P450"/>
    <property type="match status" value="1"/>
</dbReference>
<organism evidence="10 11">
    <name type="scientific">Patella caerulea</name>
    <name type="common">Rayed Mediterranean limpet</name>
    <dbReference type="NCBI Taxonomy" id="87958"/>
    <lineage>
        <taxon>Eukaryota</taxon>
        <taxon>Metazoa</taxon>
        <taxon>Spiralia</taxon>
        <taxon>Lophotrochozoa</taxon>
        <taxon>Mollusca</taxon>
        <taxon>Gastropoda</taxon>
        <taxon>Patellogastropoda</taxon>
        <taxon>Patelloidea</taxon>
        <taxon>Patellidae</taxon>
        <taxon>Patella</taxon>
    </lineage>
</organism>
<feature type="transmembrane region" description="Helical" evidence="9">
    <location>
        <begin position="7"/>
        <end position="25"/>
    </location>
</feature>
<evidence type="ECO:0000256" key="2">
    <source>
        <dbReference type="ARBA" id="ARBA00010617"/>
    </source>
</evidence>
<keyword evidence="9" id="KW-0472">Membrane</keyword>
<dbReference type="InterPro" id="IPR001128">
    <property type="entry name" value="Cyt_P450"/>
</dbReference>
<evidence type="ECO:0000313" key="10">
    <source>
        <dbReference type="EMBL" id="KAK6183021.1"/>
    </source>
</evidence>
<gene>
    <name evidence="10" type="ORF">SNE40_010575</name>
</gene>
<dbReference type="InterPro" id="IPR017972">
    <property type="entry name" value="Cyt_P450_CS"/>
</dbReference>
<keyword evidence="11" id="KW-1185">Reference proteome</keyword>
<evidence type="ECO:0000256" key="6">
    <source>
        <dbReference type="ARBA" id="ARBA00023033"/>
    </source>
</evidence>
<keyword evidence="4 8" id="KW-0560">Oxidoreductase</keyword>
<comment type="similarity">
    <text evidence="2 8">Belongs to the cytochrome P450 family.</text>
</comment>
<name>A0AAN8JUM5_PATCE</name>
<evidence type="ECO:0000256" key="3">
    <source>
        <dbReference type="ARBA" id="ARBA00022723"/>
    </source>
</evidence>
<dbReference type="InterPro" id="IPR050182">
    <property type="entry name" value="Cytochrome_P450_fam2"/>
</dbReference>
<dbReference type="Proteomes" id="UP001347796">
    <property type="component" value="Unassembled WGS sequence"/>
</dbReference>
<keyword evidence="3 7" id="KW-0479">Metal-binding</keyword>
<reference evidence="10 11" key="1">
    <citation type="submission" date="2024-01" db="EMBL/GenBank/DDBJ databases">
        <title>The genome of the rayed Mediterranean limpet Patella caerulea (Linnaeus, 1758).</title>
        <authorList>
            <person name="Anh-Thu Weber A."/>
            <person name="Halstead-Nussloch G."/>
        </authorList>
    </citation>
    <scope>NUCLEOTIDE SEQUENCE [LARGE SCALE GENOMIC DNA]</scope>
    <source>
        <strain evidence="10">AATW-2023a</strain>
        <tissue evidence="10">Whole specimen</tissue>
    </source>
</reference>
<dbReference type="GO" id="GO:0004497">
    <property type="term" value="F:monooxygenase activity"/>
    <property type="evidence" value="ECO:0007669"/>
    <property type="project" value="UniProtKB-KW"/>
</dbReference>
<dbReference type="PRINTS" id="PR00385">
    <property type="entry name" value="P450"/>
</dbReference>
<keyword evidence="5 7" id="KW-0408">Iron</keyword>
<evidence type="ECO:0000256" key="7">
    <source>
        <dbReference type="PIRSR" id="PIRSR602401-1"/>
    </source>
</evidence>
<dbReference type="GO" id="GO:0020037">
    <property type="term" value="F:heme binding"/>
    <property type="evidence" value="ECO:0007669"/>
    <property type="project" value="InterPro"/>
</dbReference>
<keyword evidence="9" id="KW-0812">Transmembrane</keyword>
<dbReference type="InterPro" id="IPR036396">
    <property type="entry name" value="Cyt_P450_sf"/>
</dbReference>
<dbReference type="GO" id="GO:0005506">
    <property type="term" value="F:iron ion binding"/>
    <property type="evidence" value="ECO:0007669"/>
    <property type="project" value="InterPro"/>
</dbReference>
<comment type="cofactor">
    <cofactor evidence="1 7">
        <name>heme</name>
        <dbReference type="ChEBI" id="CHEBI:30413"/>
    </cofactor>
</comment>
<keyword evidence="7 8" id="KW-0349">Heme</keyword>
<evidence type="ECO:0000313" key="11">
    <source>
        <dbReference type="Proteomes" id="UP001347796"/>
    </source>
</evidence>
<dbReference type="InterPro" id="IPR002401">
    <property type="entry name" value="Cyt_P450_E_grp-I"/>
</dbReference>
<evidence type="ECO:0000256" key="4">
    <source>
        <dbReference type="ARBA" id="ARBA00023002"/>
    </source>
</evidence>
<dbReference type="GO" id="GO:0016705">
    <property type="term" value="F:oxidoreductase activity, acting on paired donors, with incorporation or reduction of molecular oxygen"/>
    <property type="evidence" value="ECO:0007669"/>
    <property type="project" value="InterPro"/>
</dbReference>
<evidence type="ECO:0000256" key="9">
    <source>
        <dbReference type="SAM" id="Phobius"/>
    </source>
</evidence>
<evidence type="ECO:0000256" key="8">
    <source>
        <dbReference type="RuleBase" id="RU000461"/>
    </source>
</evidence>
<feature type="binding site" description="axial binding residue" evidence="7">
    <location>
        <position position="437"/>
    </location>
    <ligand>
        <name>heme</name>
        <dbReference type="ChEBI" id="CHEBI:30413"/>
    </ligand>
    <ligandPart>
        <name>Fe</name>
        <dbReference type="ChEBI" id="CHEBI:18248"/>
    </ligandPart>
</feature>
<dbReference type="PANTHER" id="PTHR24300">
    <property type="entry name" value="CYTOCHROME P450 508A4-RELATED"/>
    <property type="match status" value="1"/>
</dbReference>
<evidence type="ECO:0000256" key="5">
    <source>
        <dbReference type="ARBA" id="ARBA00023004"/>
    </source>
</evidence>
<dbReference type="FunFam" id="1.10.630.10:FF:000036">
    <property type="entry name" value="CYtochrome P450 family"/>
    <property type="match status" value="1"/>
</dbReference>
<sequence length="493" mass="55490">MFSDLTICTSLIGLVIILLIAVIVFQKEQSGIPPGPSSWPIVGNAFDMGGKYKGKRHKYFDDMRKKYGSIYRFYFGNQLHVVLNDADSIEEAFVKHQSEFSKRPVDAFWIVREINKYGTGIVWSNDDIWKAKNGLALQILRESNLEDMVGAETKVVLDALSQSNGKPLASQELFLNATVNIISRILLGSRFDGNDPDFLRIIDVVKTSFTNDGTFSMLNVFPKLRFLPCIASKLRVLFDKVGKVRNYLSGQISEHEKQQIKSELNDLIDVYLSKRDQDDGMKLVSEGDLIRLILEVFPAASVTTTSSLNWALLYMILHTETQKKCQDEIDSVVGTNRMVNWSDRSNLPYTEATLLEIQRVASVTATSIPHTPTKDVVLSGFLIPKDCIVLANLYSCHFDEQTWDEPSVFKPERFLNDAGNPTKPPAFMPFSVGPRSCPGQTLAELELFVFFTNILQKFSLTGSGELSTDGNYAIFLSPPPFFVHAKGRQWYDM</sequence>
<evidence type="ECO:0000256" key="1">
    <source>
        <dbReference type="ARBA" id="ARBA00001971"/>
    </source>
</evidence>
<dbReference type="EMBL" id="JAZGQO010000007">
    <property type="protein sequence ID" value="KAK6183021.1"/>
    <property type="molecule type" value="Genomic_DNA"/>
</dbReference>
<comment type="caution">
    <text evidence="10">The sequence shown here is derived from an EMBL/GenBank/DDBJ whole genome shotgun (WGS) entry which is preliminary data.</text>
</comment>
<accession>A0AAN8JUM5</accession>
<protein>
    <recommendedName>
        <fullName evidence="12">Cytochrome P450</fullName>
    </recommendedName>
</protein>
<dbReference type="Gene3D" id="1.10.630.10">
    <property type="entry name" value="Cytochrome P450"/>
    <property type="match status" value="1"/>
</dbReference>
<dbReference type="AlphaFoldDB" id="A0AAN8JUM5"/>
<keyword evidence="6 8" id="KW-0503">Monooxygenase</keyword>
<dbReference type="SUPFAM" id="SSF48264">
    <property type="entry name" value="Cytochrome P450"/>
    <property type="match status" value="1"/>
</dbReference>
<keyword evidence="9" id="KW-1133">Transmembrane helix</keyword>